<evidence type="ECO:0000313" key="2">
    <source>
        <dbReference type="EMBL" id="RMZ71627.1"/>
    </source>
</evidence>
<dbReference type="EMBL" id="KE747827">
    <property type="protein sequence ID" value="RMZ71627.1"/>
    <property type="molecule type" value="Genomic_DNA"/>
</dbReference>
<dbReference type="OrthoDB" id="3439627at2759"/>
<evidence type="ECO:0000313" key="3">
    <source>
        <dbReference type="Proteomes" id="UP000265663"/>
    </source>
</evidence>
<gene>
    <name evidence="2" type="ORF">GMOD_00006763</name>
</gene>
<evidence type="ECO:0000256" key="1">
    <source>
        <dbReference type="SAM" id="MobiDB-lite"/>
    </source>
</evidence>
<organism evidence="2 3">
    <name type="scientific">Pyrenophora seminiperda CCB06</name>
    <dbReference type="NCBI Taxonomy" id="1302712"/>
    <lineage>
        <taxon>Eukaryota</taxon>
        <taxon>Fungi</taxon>
        <taxon>Dikarya</taxon>
        <taxon>Ascomycota</taxon>
        <taxon>Pezizomycotina</taxon>
        <taxon>Dothideomycetes</taxon>
        <taxon>Pleosporomycetidae</taxon>
        <taxon>Pleosporales</taxon>
        <taxon>Pleosporineae</taxon>
        <taxon>Pleosporaceae</taxon>
        <taxon>Pyrenophora</taxon>
    </lineage>
</organism>
<protein>
    <submittedName>
        <fullName evidence="2">Basic leucine zipper</fullName>
    </submittedName>
</protein>
<proteinExistence type="predicted"/>
<accession>A0A3M7MAX0</accession>
<dbReference type="Proteomes" id="UP000265663">
    <property type="component" value="Unassembled WGS sequence"/>
</dbReference>
<keyword evidence="3" id="KW-1185">Reference proteome</keyword>
<dbReference type="AlphaFoldDB" id="A0A3M7MAX0"/>
<sequence length="90" mass="9176">MTPTIMPRNGDGSSDNGPIEGQDIIHGNSGDATLQHAKNNVAPMPEIEKGEGIEGMNASGGGDMPKKGHTGQGRPASDSNKPAPVDEATK</sequence>
<feature type="region of interest" description="Disordered" evidence="1">
    <location>
        <begin position="1"/>
        <end position="90"/>
    </location>
</feature>
<name>A0A3M7MAX0_9PLEO</name>
<reference evidence="2 3" key="1">
    <citation type="journal article" date="2014" name="PLoS ONE">
        <title>De novo Genome Assembly of the Fungal Plant Pathogen Pyrenophora semeniperda.</title>
        <authorList>
            <person name="Soliai M.M."/>
            <person name="Meyer S.E."/>
            <person name="Udall J.A."/>
            <person name="Elzinga D.E."/>
            <person name="Hermansen R.A."/>
            <person name="Bodily P.M."/>
            <person name="Hart A.A."/>
            <person name="Coleman C.E."/>
        </authorList>
    </citation>
    <scope>NUCLEOTIDE SEQUENCE [LARGE SCALE GENOMIC DNA]</scope>
    <source>
        <strain evidence="2 3">CCB06</strain>
        <tissue evidence="2">Mycelium</tissue>
    </source>
</reference>